<protein>
    <submittedName>
        <fullName evidence="3">DUF324 domain-containing protein</fullName>
    </submittedName>
</protein>
<evidence type="ECO:0000313" key="3">
    <source>
        <dbReference type="EMBL" id="SFV86524.1"/>
    </source>
</evidence>
<accession>A0A1W1DXS3</accession>
<dbReference type="InterPro" id="IPR005537">
    <property type="entry name" value="RAMP_III_fam"/>
</dbReference>
<proteinExistence type="predicted"/>
<dbReference type="GO" id="GO:0051607">
    <property type="term" value="P:defense response to virus"/>
    <property type="evidence" value="ECO:0007669"/>
    <property type="project" value="UniProtKB-KW"/>
</dbReference>
<evidence type="ECO:0000259" key="2">
    <source>
        <dbReference type="Pfam" id="PF03787"/>
    </source>
</evidence>
<gene>
    <name evidence="3" type="ORF">MNB_SUP05-SYMBIONT-4-436</name>
</gene>
<dbReference type="CDD" id="cd09726">
    <property type="entry name" value="RAMP_I_III"/>
    <property type="match status" value="1"/>
</dbReference>
<dbReference type="Pfam" id="PF03787">
    <property type="entry name" value="RAMPs"/>
    <property type="match status" value="1"/>
</dbReference>
<dbReference type="EMBL" id="FPHY01000085">
    <property type="protein sequence ID" value="SFV86524.1"/>
    <property type="molecule type" value="Genomic_DNA"/>
</dbReference>
<feature type="domain" description="CRISPR type III-associated protein" evidence="2">
    <location>
        <begin position="6"/>
        <end position="182"/>
    </location>
</feature>
<organism evidence="3">
    <name type="scientific">hydrothermal vent metagenome</name>
    <dbReference type="NCBI Taxonomy" id="652676"/>
    <lineage>
        <taxon>unclassified sequences</taxon>
        <taxon>metagenomes</taxon>
        <taxon>ecological metagenomes</taxon>
    </lineage>
</organism>
<keyword evidence="1" id="KW-0051">Antiviral defense</keyword>
<dbReference type="AlphaFoldDB" id="A0A1W1DXS3"/>
<dbReference type="InterPro" id="IPR052216">
    <property type="entry name" value="CRISPR_Csm3_endoribonuclease"/>
</dbReference>
<name>A0A1W1DXS3_9ZZZZ</name>
<dbReference type="PANTHER" id="PTHR35579:SF3">
    <property type="entry name" value="CRISPR SYSTEM CMS ENDORIBONUCLEASE CSM3"/>
    <property type="match status" value="1"/>
</dbReference>
<evidence type="ECO:0000256" key="1">
    <source>
        <dbReference type="ARBA" id="ARBA00023118"/>
    </source>
</evidence>
<dbReference type="PANTHER" id="PTHR35579">
    <property type="entry name" value="CRISPR SYSTEM CMS ENDORIBONUCLEASE CSM3"/>
    <property type="match status" value="1"/>
</dbReference>
<reference evidence="3" key="1">
    <citation type="submission" date="2016-10" db="EMBL/GenBank/DDBJ databases">
        <authorList>
            <person name="de Groot N.N."/>
        </authorList>
    </citation>
    <scope>NUCLEOTIDE SEQUENCE</scope>
</reference>
<sequence length="186" mass="20818">MKINAQFQTYWHIGTGTGSGQSLDALMDKDNDKLPHIPGKMLKGLFRDAMYKLEQWGHISKGTTNRLFGSYNEETHLSTSGCLHFPSLTLSNEEINALNNHETLKSFLYHNIASTSINPKTGTAREGSLRMMEAAIPVCLSGEISLINNQDNQDDWQNFIKDSSDFVTNIGANKSRGFGQVKWTFE</sequence>